<sequence>MHQELMQLEGVEGCGSMQKREVDENRRFGTQSSIMRNNDLLIRQFNFQVSHSYDEVLVDDCKSNTQEYLPSTPPTCGLKPVAGEELMLDKDSNTVMVKQENYKAACHGSSSYTGVSKVPGKKLMLARGRNSVKVQQEVREAASRPNRSYTGVSKKVGGRRMMEHQPLLSYDKIKSIFPEVLAEGSTRKCGEESSITNTLLPSKTRKQAAKRALSRNPNSIGKTYGAENPVPSSNASTSNDWVESRQIFLASKRMNSVAGEVELDDSP</sequence>
<name>A0ACC2PP14_9HYME</name>
<organism evidence="1 2">
    <name type="scientific">Eretmocerus hayati</name>
    <dbReference type="NCBI Taxonomy" id="131215"/>
    <lineage>
        <taxon>Eukaryota</taxon>
        <taxon>Metazoa</taxon>
        <taxon>Ecdysozoa</taxon>
        <taxon>Arthropoda</taxon>
        <taxon>Hexapoda</taxon>
        <taxon>Insecta</taxon>
        <taxon>Pterygota</taxon>
        <taxon>Neoptera</taxon>
        <taxon>Endopterygota</taxon>
        <taxon>Hymenoptera</taxon>
        <taxon>Apocrita</taxon>
        <taxon>Proctotrupomorpha</taxon>
        <taxon>Chalcidoidea</taxon>
        <taxon>Aphelinidae</taxon>
        <taxon>Aphelininae</taxon>
        <taxon>Eretmocerus</taxon>
    </lineage>
</organism>
<dbReference type="Proteomes" id="UP001239111">
    <property type="component" value="Chromosome 1"/>
</dbReference>
<evidence type="ECO:0000313" key="2">
    <source>
        <dbReference type="Proteomes" id="UP001239111"/>
    </source>
</evidence>
<comment type="caution">
    <text evidence="1">The sequence shown here is derived from an EMBL/GenBank/DDBJ whole genome shotgun (WGS) entry which is preliminary data.</text>
</comment>
<protein>
    <submittedName>
        <fullName evidence="1">Uncharacterized protein</fullName>
    </submittedName>
</protein>
<dbReference type="EMBL" id="CM056741">
    <property type="protein sequence ID" value="KAJ8684766.1"/>
    <property type="molecule type" value="Genomic_DNA"/>
</dbReference>
<accession>A0ACC2PP14</accession>
<evidence type="ECO:0000313" key="1">
    <source>
        <dbReference type="EMBL" id="KAJ8684766.1"/>
    </source>
</evidence>
<gene>
    <name evidence="1" type="ORF">QAD02_020559</name>
</gene>
<proteinExistence type="predicted"/>
<reference evidence="1" key="1">
    <citation type="submission" date="2023-04" db="EMBL/GenBank/DDBJ databases">
        <title>A chromosome-level genome assembly of the parasitoid wasp Eretmocerus hayati.</title>
        <authorList>
            <person name="Zhong Y."/>
            <person name="Liu S."/>
            <person name="Liu Y."/>
        </authorList>
    </citation>
    <scope>NUCLEOTIDE SEQUENCE</scope>
    <source>
        <strain evidence="1">ZJU_SS_LIU_2023</strain>
    </source>
</reference>
<keyword evidence="2" id="KW-1185">Reference proteome</keyword>